<feature type="transmembrane region" description="Helical" evidence="7">
    <location>
        <begin position="103"/>
        <end position="130"/>
    </location>
</feature>
<dbReference type="PANTHER" id="PTHR31872:SF7">
    <property type="entry name" value="TRANSMEMBRANE PROTEIN 179B-LIKE"/>
    <property type="match status" value="1"/>
</dbReference>
<sequence length="223" mass="25350">MAIFDIQILIQTILYFCAFITGFVISIPIGVNRIEFQGLCILYSEIDWTSNNQFILHASNDLNCSFAIYLSVFACIFYGLGLGIYNGYALYKSTKDPTIGSQMWVMPFILMNSLVTLVMLVSSCMISVGFSSFCNGIKKNGNRCDLFENTKWKNLKDNSEFDSGNYFKFLTVAQIASWTSFLIWLCQVALGIMRLIRNRRQRSQNMDISDKDTKPIATVEPTE</sequence>
<feature type="region of interest" description="Disordered" evidence="6">
    <location>
        <begin position="204"/>
        <end position="223"/>
    </location>
</feature>
<reference evidence="8 9" key="1">
    <citation type="submission" date="2024-11" db="EMBL/GenBank/DDBJ databases">
        <title>Chromosome-level genome assembly of the freshwater bivalve Anodonta woodiana.</title>
        <authorList>
            <person name="Chen X."/>
        </authorList>
    </citation>
    <scope>NUCLEOTIDE SEQUENCE [LARGE SCALE GENOMIC DNA]</scope>
    <source>
        <strain evidence="8">MN2024</strain>
        <tissue evidence="8">Gills</tissue>
    </source>
</reference>
<evidence type="ECO:0000256" key="5">
    <source>
        <dbReference type="ARBA" id="ARBA00093776"/>
    </source>
</evidence>
<comment type="subcellular location">
    <subcellularLocation>
        <location evidence="1">Membrane</location>
        <topology evidence="1">Multi-pass membrane protein</topology>
    </subcellularLocation>
</comment>
<organism evidence="8 9">
    <name type="scientific">Sinanodonta woodiana</name>
    <name type="common">Chinese pond mussel</name>
    <name type="synonym">Anodonta woodiana</name>
    <dbReference type="NCBI Taxonomy" id="1069815"/>
    <lineage>
        <taxon>Eukaryota</taxon>
        <taxon>Metazoa</taxon>
        <taxon>Spiralia</taxon>
        <taxon>Lophotrochozoa</taxon>
        <taxon>Mollusca</taxon>
        <taxon>Bivalvia</taxon>
        <taxon>Autobranchia</taxon>
        <taxon>Heteroconchia</taxon>
        <taxon>Palaeoheterodonta</taxon>
        <taxon>Unionida</taxon>
        <taxon>Unionoidea</taxon>
        <taxon>Unionidae</taxon>
        <taxon>Unioninae</taxon>
        <taxon>Sinanodonta</taxon>
    </lineage>
</organism>
<dbReference type="InterPro" id="IPR029673">
    <property type="entry name" value="TMEM179"/>
</dbReference>
<evidence type="ECO:0008006" key="10">
    <source>
        <dbReference type="Google" id="ProtNLM"/>
    </source>
</evidence>
<proteinExistence type="inferred from homology"/>
<feature type="transmembrane region" description="Helical" evidence="7">
    <location>
        <begin position="175"/>
        <end position="196"/>
    </location>
</feature>
<evidence type="ECO:0000256" key="7">
    <source>
        <dbReference type="SAM" id="Phobius"/>
    </source>
</evidence>
<keyword evidence="9" id="KW-1185">Reference proteome</keyword>
<gene>
    <name evidence="8" type="ORF">ACJMK2_035837</name>
</gene>
<evidence type="ECO:0000256" key="3">
    <source>
        <dbReference type="ARBA" id="ARBA00022989"/>
    </source>
</evidence>
<name>A0ABD3WFI2_SINWO</name>
<dbReference type="Pfam" id="PF26158">
    <property type="entry name" value="Claudin_TMEM179-179B"/>
    <property type="match status" value="1"/>
</dbReference>
<evidence type="ECO:0000256" key="2">
    <source>
        <dbReference type="ARBA" id="ARBA00022692"/>
    </source>
</evidence>
<keyword evidence="4 7" id="KW-0472">Membrane</keyword>
<comment type="similarity">
    <text evidence="5">Belongs to the TMEM179 family.</text>
</comment>
<dbReference type="AlphaFoldDB" id="A0ABD3WFI2"/>
<keyword evidence="2 7" id="KW-0812">Transmembrane</keyword>
<protein>
    <recommendedName>
        <fullName evidence="10">Transmembrane protein 179</fullName>
    </recommendedName>
</protein>
<evidence type="ECO:0000313" key="8">
    <source>
        <dbReference type="EMBL" id="KAL3872622.1"/>
    </source>
</evidence>
<dbReference type="Proteomes" id="UP001634394">
    <property type="component" value="Unassembled WGS sequence"/>
</dbReference>
<feature type="transmembrane region" description="Helical" evidence="7">
    <location>
        <begin position="12"/>
        <end position="31"/>
    </location>
</feature>
<dbReference type="InterPro" id="IPR059010">
    <property type="entry name" value="TMEM179-179B"/>
</dbReference>
<comment type="caution">
    <text evidence="8">The sequence shown here is derived from an EMBL/GenBank/DDBJ whole genome shotgun (WGS) entry which is preliminary data.</text>
</comment>
<accession>A0ABD3WFI2</accession>
<keyword evidence="3 7" id="KW-1133">Transmembrane helix</keyword>
<dbReference type="EMBL" id="JBJQND010000006">
    <property type="protein sequence ID" value="KAL3872622.1"/>
    <property type="molecule type" value="Genomic_DNA"/>
</dbReference>
<dbReference type="PANTHER" id="PTHR31872">
    <property type="entry name" value="TRANSMEMBRANE PROTEIN 179"/>
    <property type="match status" value="1"/>
</dbReference>
<feature type="transmembrane region" description="Helical" evidence="7">
    <location>
        <begin position="66"/>
        <end position="91"/>
    </location>
</feature>
<evidence type="ECO:0000313" key="9">
    <source>
        <dbReference type="Proteomes" id="UP001634394"/>
    </source>
</evidence>
<evidence type="ECO:0000256" key="4">
    <source>
        <dbReference type="ARBA" id="ARBA00023136"/>
    </source>
</evidence>
<evidence type="ECO:0000256" key="6">
    <source>
        <dbReference type="SAM" id="MobiDB-lite"/>
    </source>
</evidence>
<evidence type="ECO:0000256" key="1">
    <source>
        <dbReference type="ARBA" id="ARBA00004141"/>
    </source>
</evidence>